<dbReference type="Gene3D" id="3.30.70.270">
    <property type="match status" value="1"/>
</dbReference>
<organism evidence="2 3">
    <name type="scientific">Parasitella parasitica</name>
    <dbReference type="NCBI Taxonomy" id="35722"/>
    <lineage>
        <taxon>Eukaryota</taxon>
        <taxon>Fungi</taxon>
        <taxon>Fungi incertae sedis</taxon>
        <taxon>Mucoromycota</taxon>
        <taxon>Mucoromycotina</taxon>
        <taxon>Mucoromycetes</taxon>
        <taxon>Mucorales</taxon>
        <taxon>Mucorineae</taxon>
        <taxon>Mucoraceae</taxon>
        <taxon>Parasitella</taxon>
    </lineage>
</organism>
<dbReference type="PANTHER" id="PTHR33050:SF7">
    <property type="entry name" value="RIBONUCLEASE H"/>
    <property type="match status" value="1"/>
</dbReference>
<keyword evidence="3" id="KW-1185">Reference proteome</keyword>
<evidence type="ECO:0000313" key="2">
    <source>
        <dbReference type="EMBL" id="CEP09959.1"/>
    </source>
</evidence>
<dbReference type="Pfam" id="PF00078">
    <property type="entry name" value="RVT_1"/>
    <property type="match status" value="1"/>
</dbReference>
<name>A0A0B7N4H8_9FUNG</name>
<accession>A0A0B7N4H8</accession>
<dbReference type="STRING" id="35722.A0A0B7N4H8"/>
<dbReference type="AlphaFoldDB" id="A0A0B7N4H8"/>
<gene>
    <name evidence="2" type="primary">PARPA_03560.1 scaffold 8702</name>
</gene>
<proteinExistence type="predicted"/>
<dbReference type="OrthoDB" id="2286148at2759"/>
<dbReference type="Proteomes" id="UP000054107">
    <property type="component" value="Unassembled WGS sequence"/>
</dbReference>
<dbReference type="InterPro" id="IPR000477">
    <property type="entry name" value="RT_dom"/>
</dbReference>
<dbReference type="Gene3D" id="3.10.10.10">
    <property type="entry name" value="HIV Type 1 Reverse Transcriptase, subunit A, domain 1"/>
    <property type="match status" value="1"/>
</dbReference>
<dbReference type="PROSITE" id="PS50878">
    <property type="entry name" value="RT_POL"/>
    <property type="match status" value="1"/>
</dbReference>
<evidence type="ECO:0000259" key="1">
    <source>
        <dbReference type="PROSITE" id="PS50878"/>
    </source>
</evidence>
<dbReference type="InterPro" id="IPR043502">
    <property type="entry name" value="DNA/RNA_pol_sf"/>
</dbReference>
<sequence>MSTDPVGGRLSKFITKWTEISNNSFVKTIIQQGYNIQFHTPPPITTSPTPILPFSAEQSLLIDQAIKDLLQKAAIERVSYAQTREDPGFYSSMFVIPKKNVGVRPVFNLRKLNHYLDAPHFKMDTIKEVARMIQPNDYLVSIDLSDAFLHVGLHPDSRKYLRLKWKDQVYQYCTTAFGLTTSPFVFTKVCK</sequence>
<evidence type="ECO:0000313" key="3">
    <source>
        <dbReference type="Proteomes" id="UP000054107"/>
    </source>
</evidence>
<dbReference type="InterPro" id="IPR043128">
    <property type="entry name" value="Rev_trsase/Diguanyl_cyclase"/>
</dbReference>
<dbReference type="InterPro" id="IPR052055">
    <property type="entry name" value="Hepadnavirus_pol/RT"/>
</dbReference>
<dbReference type="PANTHER" id="PTHR33050">
    <property type="entry name" value="REVERSE TRANSCRIPTASE DOMAIN-CONTAINING PROTEIN"/>
    <property type="match status" value="1"/>
</dbReference>
<feature type="non-terminal residue" evidence="2">
    <location>
        <position position="191"/>
    </location>
</feature>
<dbReference type="SUPFAM" id="SSF56672">
    <property type="entry name" value="DNA/RNA polymerases"/>
    <property type="match status" value="1"/>
</dbReference>
<dbReference type="EMBL" id="LN722910">
    <property type="protein sequence ID" value="CEP09959.1"/>
    <property type="molecule type" value="Genomic_DNA"/>
</dbReference>
<feature type="domain" description="Reverse transcriptase" evidence="1">
    <location>
        <begin position="77"/>
        <end position="191"/>
    </location>
</feature>
<protein>
    <recommendedName>
        <fullName evidence="1">Reverse transcriptase domain-containing protein</fullName>
    </recommendedName>
</protein>
<reference evidence="2 3" key="1">
    <citation type="submission" date="2014-09" db="EMBL/GenBank/DDBJ databases">
        <authorList>
            <person name="Ellenberger Sabrina"/>
        </authorList>
    </citation>
    <scope>NUCLEOTIDE SEQUENCE [LARGE SCALE GENOMIC DNA]</scope>
    <source>
        <strain evidence="2 3">CBS 412.66</strain>
    </source>
</reference>